<keyword evidence="1" id="KW-1133">Transmembrane helix</keyword>
<feature type="transmembrane region" description="Helical" evidence="1">
    <location>
        <begin position="162"/>
        <end position="183"/>
    </location>
</feature>
<feature type="transmembrane region" description="Helical" evidence="1">
    <location>
        <begin position="20"/>
        <end position="42"/>
    </location>
</feature>
<feature type="transmembrane region" description="Helical" evidence="1">
    <location>
        <begin position="134"/>
        <end position="156"/>
    </location>
</feature>
<evidence type="ECO:0000313" key="3">
    <source>
        <dbReference type="Proteomes" id="UP001304769"/>
    </source>
</evidence>
<comment type="caution">
    <text evidence="2">The sequence shown here is derived from an EMBL/GenBank/DDBJ whole genome shotgun (WGS) entry which is preliminary data.</text>
</comment>
<dbReference type="Pfam" id="PF06197">
    <property type="entry name" value="DUF998"/>
    <property type="match status" value="1"/>
</dbReference>
<accession>A0ABU5T3B4</accession>
<evidence type="ECO:0000313" key="2">
    <source>
        <dbReference type="EMBL" id="MEA5454156.1"/>
    </source>
</evidence>
<gene>
    <name evidence="2" type="ORF">SPF06_05400</name>
</gene>
<feature type="transmembrane region" description="Helical" evidence="1">
    <location>
        <begin position="80"/>
        <end position="103"/>
    </location>
</feature>
<reference evidence="2 3" key="1">
    <citation type="submission" date="2023-12" db="EMBL/GenBank/DDBJ databases">
        <title>Sinomonas terricola sp. nov, isolated from litchi orchard soil in Guangdong, PR China.</title>
        <authorList>
            <person name="Jiaxin W."/>
            <person name="Yang Z."/>
            <person name="Honghui Z."/>
        </authorList>
    </citation>
    <scope>NUCLEOTIDE SEQUENCE [LARGE SCALE GENOMIC DNA]</scope>
    <source>
        <strain evidence="2 3">JGH33</strain>
    </source>
</reference>
<evidence type="ECO:0000256" key="1">
    <source>
        <dbReference type="SAM" id="Phobius"/>
    </source>
</evidence>
<dbReference type="InterPro" id="IPR009339">
    <property type="entry name" value="DUF998"/>
</dbReference>
<keyword evidence="1" id="KW-0812">Transmembrane</keyword>
<sequence>MRSRNPYPAPADIRHYLGAWSAVSVIQYIVAEAAAAIAWAGYEAYSYATNVISDLGAAHCAVHNGRYVCSPLNWLMDGSFVLQGVGLIIAALLISTTVLRVAAHRTAVQAHERLAAAIGGAAARRHPAVRRGHLVALAVRILFGVGGVGLIAVGLVQEDVLGWLHGAGALAYFVSGSAALVLLGVQWRRRTRAGWVLVALGVVAGASTVILVVTRLAVPFPGTLERGIVYPITLGMVVMGGVIATGARRTRAAVRRERAAAAARAT</sequence>
<proteinExistence type="predicted"/>
<feature type="transmembrane region" description="Helical" evidence="1">
    <location>
        <begin position="228"/>
        <end position="247"/>
    </location>
</feature>
<protein>
    <submittedName>
        <fullName evidence="2">DUF998 domain-containing protein</fullName>
    </submittedName>
</protein>
<dbReference type="RefSeq" id="WP_323277939.1">
    <property type="nucleotide sequence ID" value="NZ_JAYGGQ010000002.1"/>
</dbReference>
<name>A0ABU5T3B4_9MICC</name>
<keyword evidence="1" id="KW-0472">Membrane</keyword>
<dbReference type="EMBL" id="JAYGGQ010000002">
    <property type="protein sequence ID" value="MEA5454156.1"/>
    <property type="molecule type" value="Genomic_DNA"/>
</dbReference>
<feature type="transmembrane region" description="Helical" evidence="1">
    <location>
        <begin position="195"/>
        <end position="216"/>
    </location>
</feature>
<dbReference type="Proteomes" id="UP001304769">
    <property type="component" value="Unassembled WGS sequence"/>
</dbReference>
<organism evidence="2 3">
    <name type="scientific">Sinomonas terricola</name>
    <dbReference type="NCBI Taxonomy" id="3110330"/>
    <lineage>
        <taxon>Bacteria</taxon>
        <taxon>Bacillati</taxon>
        <taxon>Actinomycetota</taxon>
        <taxon>Actinomycetes</taxon>
        <taxon>Micrococcales</taxon>
        <taxon>Micrococcaceae</taxon>
        <taxon>Sinomonas</taxon>
    </lineage>
</organism>
<keyword evidence="3" id="KW-1185">Reference proteome</keyword>